<feature type="non-terminal residue" evidence="2">
    <location>
        <position position="1"/>
    </location>
</feature>
<gene>
    <name evidence="2" type="ORF">AVDCRST_MAG66-1529</name>
</gene>
<evidence type="ECO:0000256" key="1">
    <source>
        <dbReference type="SAM" id="MobiDB-lite"/>
    </source>
</evidence>
<accession>A0A6J4P187</accession>
<reference evidence="2" key="1">
    <citation type="submission" date="2020-02" db="EMBL/GenBank/DDBJ databases">
        <authorList>
            <person name="Meier V. D."/>
        </authorList>
    </citation>
    <scope>NUCLEOTIDE SEQUENCE</scope>
    <source>
        <strain evidence="2">AVDCRST_MAG66</strain>
    </source>
</reference>
<feature type="compositionally biased region" description="Polar residues" evidence="1">
    <location>
        <begin position="150"/>
        <end position="160"/>
    </location>
</feature>
<sequence length="160" mass="16737">PSGPASRPPRRPVVRPGCWRSTTTASSCRRGGRTRAAGPTGGACCSRPSRPRRAATSWWWRAARSATTRPRSPSARRWTCGWCTTRGSGRAGRCRATTTGRASPGARSPPTPRTSARPRCAGSCCSTARASSAWAAGTPTPGRTRCSRPAPTSSRPCGAA</sequence>
<dbReference type="AlphaFoldDB" id="A0A6J4P187"/>
<evidence type="ECO:0000313" key="2">
    <source>
        <dbReference type="EMBL" id="CAA9402213.1"/>
    </source>
</evidence>
<feature type="compositionally biased region" description="Low complexity" evidence="1">
    <location>
        <begin position="94"/>
        <end position="106"/>
    </location>
</feature>
<proteinExistence type="predicted"/>
<feature type="region of interest" description="Disordered" evidence="1">
    <location>
        <begin position="1"/>
        <end position="56"/>
    </location>
</feature>
<protein>
    <submittedName>
        <fullName evidence="2">Uncharacterized protein</fullName>
    </submittedName>
</protein>
<dbReference type="EMBL" id="CADCUS010000228">
    <property type="protein sequence ID" value="CAA9402213.1"/>
    <property type="molecule type" value="Genomic_DNA"/>
</dbReference>
<feature type="non-terminal residue" evidence="2">
    <location>
        <position position="160"/>
    </location>
</feature>
<name>A0A6J4P187_9PSEU</name>
<feature type="compositionally biased region" description="Low complexity" evidence="1">
    <location>
        <begin position="14"/>
        <end position="56"/>
    </location>
</feature>
<organism evidence="2">
    <name type="scientific">uncultured Pseudonocardia sp</name>
    <dbReference type="NCBI Taxonomy" id="211455"/>
    <lineage>
        <taxon>Bacteria</taxon>
        <taxon>Bacillati</taxon>
        <taxon>Actinomycetota</taxon>
        <taxon>Actinomycetes</taxon>
        <taxon>Pseudonocardiales</taxon>
        <taxon>Pseudonocardiaceae</taxon>
        <taxon>Pseudonocardia</taxon>
        <taxon>environmental samples</taxon>
    </lineage>
</organism>
<feature type="region of interest" description="Disordered" evidence="1">
    <location>
        <begin position="87"/>
        <end position="160"/>
    </location>
</feature>